<organism evidence="1 2">
    <name type="scientific">Heterostelium pallidum (strain ATCC 26659 / Pp 5 / PN500)</name>
    <name type="common">Cellular slime mold</name>
    <name type="synonym">Polysphondylium pallidum</name>
    <dbReference type="NCBI Taxonomy" id="670386"/>
    <lineage>
        <taxon>Eukaryota</taxon>
        <taxon>Amoebozoa</taxon>
        <taxon>Evosea</taxon>
        <taxon>Eumycetozoa</taxon>
        <taxon>Dictyostelia</taxon>
        <taxon>Acytosteliales</taxon>
        <taxon>Acytosteliaceae</taxon>
        <taxon>Heterostelium</taxon>
    </lineage>
</organism>
<dbReference type="AlphaFoldDB" id="D3BLA9"/>
<evidence type="ECO:0000313" key="2">
    <source>
        <dbReference type="Proteomes" id="UP000001396"/>
    </source>
</evidence>
<evidence type="ECO:0000313" key="1">
    <source>
        <dbReference type="EMBL" id="EFA77843.1"/>
    </source>
</evidence>
<proteinExistence type="predicted"/>
<reference evidence="1 2" key="1">
    <citation type="journal article" date="2011" name="Genome Res.">
        <title>Phylogeny-wide analysis of social amoeba genomes highlights ancient origins for complex intercellular communication.</title>
        <authorList>
            <person name="Heidel A.J."/>
            <person name="Lawal H.M."/>
            <person name="Felder M."/>
            <person name="Schilde C."/>
            <person name="Helps N.R."/>
            <person name="Tunggal B."/>
            <person name="Rivero F."/>
            <person name="John U."/>
            <person name="Schleicher M."/>
            <person name="Eichinger L."/>
            <person name="Platzer M."/>
            <person name="Noegel A.A."/>
            <person name="Schaap P."/>
            <person name="Gloeckner G."/>
        </authorList>
    </citation>
    <scope>NUCLEOTIDE SEQUENCE [LARGE SCALE GENOMIC DNA]</scope>
    <source>
        <strain evidence="2">ATCC 26659 / Pp 5 / PN500</strain>
    </source>
</reference>
<dbReference type="GeneID" id="31364816"/>
<dbReference type="EMBL" id="ADBJ01000039">
    <property type="protein sequence ID" value="EFA77843.1"/>
    <property type="molecule type" value="Genomic_DNA"/>
</dbReference>
<dbReference type="InParanoid" id="D3BLA9"/>
<protein>
    <submittedName>
        <fullName evidence="1">Uncharacterized protein</fullName>
    </submittedName>
</protein>
<dbReference type="RefSeq" id="XP_020429971.1">
    <property type="nucleotide sequence ID" value="XM_020580138.1"/>
</dbReference>
<dbReference type="Proteomes" id="UP000001396">
    <property type="component" value="Unassembled WGS sequence"/>
</dbReference>
<comment type="caution">
    <text evidence="1">The sequence shown here is derived from an EMBL/GenBank/DDBJ whole genome shotgun (WGS) entry which is preliminary data.</text>
</comment>
<sequence length="345" mass="39699">MTERAFHKFISKQVSKEVKIDLAKTEEIEGNCSSTSGPSVSEEPPKHVRSSLIKKVRRNNVKKIKSNHIGVPVDSKSSTISTPCSSSLPNSDNEEFIYTIGHPNLLKDQSSKQKLTNKDHVEFNFVARKLAKQKHQRQHTSKQDKKTYYHGSIGVSDSFHAYRPLPSPSQSEVVTVQGVSEAYEHVLSKSKCFYDTDLVKKDPISQSNVTPQYYHKERYNTITEKWESICHPKIESLLRDGKFNIDINIEFETRNMNINKIIATIINNFVTYFRGRNRVLEPFNPNPGESQFNVYLKDGSSSLEFNILYVLNTYELNSLDTFTLFKRKRIIILFVTTHLRVFNTL</sequence>
<accession>D3BLA9</accession>
<name>D3BLA9_HETP5</name>
<keyword evidence="2" id="KW-1185">Reference proteome</keyword>
<gene>
    <name evidence="1" type="ORF">PPL_09341</name>
</gene>